<name>A0A1X7UET1_AMPQE</name>
<sequence>MVTNSIVTTGMILDDIYAICSKTKEKIGKWLKREGVVGDFTDCDCPKCRNGRISLTMDTSYSRISWFGSAQTGSAMRRADPEADLLLGIALRAFLHYEGMPH</sequence>
<evidence type="ECO:0000313" key="1">
    <source>
        <dbReference type="EnsemblMetazoa" id="Aqu2.1.25996_001"/>
    </source>
</evidence>
<reference evidence="1" key="1">
    <citation type="submission" date="2017-05" db="UniProtKB">
        <authorList>
            <consortium name="EnsemblMetazoa"/>
        </authorList>
    </citation>
    <scope>IDENTIFICATION</scope>
</reference>
<proteinExistence type="predicted"/>
<dbReference type="EnsemblMetazoa" id="Aqu2.1.25996_001">
    <property type="protein sequence ID" value="Aqu2.1.25996_001"/>
    <property type="gene ID" value="Aqu2.1.25996"/>
</dbReference>
<organism evidence="1">
    <name type="scientific">Amphimedon queenslandica</name>
    <name type="common">Sponge</name>
    <dbReference type="NCBI Taxonomy" id="400682"/>
    <lineage>
        <taxon>Eukaryota</taxon>
        <taxon>Metazoa</taxon>
        <taxon>Porifera</taxon>
        <taxon>Demospongiae</taxon>
        <taxon>Heteroscleromorpha</taxon>
        <taxon>Haplosclerida</taxon>
        <taxon>Niphatidae</taxon>
        <taxon>Amphimedon</taxon>
    </lineage>
</organism>
<dbReference type="InParanoid" id="A0A1X7UET1"/>
<accession>A0A1X7UET1</accession>
<protein>
    <submittedName>
        <fullName evidence="1">Uncharacterized protein</fullName>
    </submittedName>
</protein>
<dbReference type="AlphaFoldDB" id="A0A1X7UET1"/>